<protein>
    <submittedName>
        <fullName evidence="2">Uncharacterized protein</fullName>
    </submittedName>
</protein>
<gene>
    <name evidence="2" type="ORF">QN277_000145</name>
</gene>
<name>A0AAE1TFR8_9FABA</name>
<feature type="compositionally biased region" description="Basic residues" evidence="1">
    <location>
        <begin position="86"/>
        <end position="98"/>
    </location>
</feature>
<evidence type="ECO:0000313" key="3">
    <source>
        <dbReference type="Proteomes" id="UP001293593"/>
    </source>
</evidence>
<proteinExistence type="predicted"/>
<feature type="compositionally biased region" description="Polar residues" evidence="1">
    <location>
        <begin position="100"/>
        <end position="109"/>
    </location>
</feature>
<evidence type="ECO:0000256" key="1">
    <source>
        <dbReference type="SAM" id="MobiDB-lite"/>
    </source>
</evidence>
<feature type="region of interest" description="Disordered" evidence="1">
    <location>
        <begin position="73"/>
        <end position="131"/>
    </location>
</feature>
<dbReference type="EMBL" id="JAWXYG010000001">
    <property type="protein sequence ID" value="KAK4283161.1"/>
    <property type="molecule type" value="Genomic_DNA"/>
</dbReference>
<accession>A0AAE1TFR8</accession>
<evidence type="ECO:0000313" key="2">
    <source>
        <dbReference type="EMBL" id="KAK4283161.1"/>
    </source>
</evidence>
<reference evidence="2" key="1">
    <citation type="submission" date="2023-10" db="EMBL/GenBank/DDBJ databases">
        <title>Chromosome-level genome of the transformable northern wattle, Acacia crassicarpa.</title>
        <authorList>
            <person name="Massaro I."/>
            <person name="Sinha N.R."/>
            <person name="Poethig S."/>
            <person name="Leichty A.R."/>
        </authorList>
    </citation>
    <scope>NUCLEOTIDE SEQUENCE</scope>
    <source>
        <strain evidence="2">Acra3RX</strain>
        <tissue evidence="2">Leaf</tissue>
    </source>
</reference>
<comment type="caution">
    <text evidence="2">The sequence shown here is derived from an EMBL/GenBank/DDBJ whole genome shotgun (WGS) entry which is preliminary data.</text>
</comment>
<sequence length="131" mass="14879">MTESQEEHVLTVAAAETASFWTDEKHVQFLKSIEASFVTAMFENSYSSIHRLRRQLLDASESMTDLNPHRAASVNHTVSGMGVRSRSMKRRRSMRRRSSQAFNSLQDQVVPQIGNEQHDLTDDPEQASTVE</sequence>
<keyword evidence="3" id="KW-1185">Reference proteome</keyword>
<organism evidence="2 3">
    <name type="scientific">Acacia crassicarpa</name>
    <name type="common">northern wattle</name>
    <dbReference type="NCBI Taxonomy" id="499986"/>
    <lineage>
        <taxon>Eukaryota</taxon>
        <taxon>Viridiplantae</taxon>
        <taxon>Streptophyta</taxon>
        <taxon>Embryophyta</taxon>
        <taxon>Tracheophyta</taxon>
        <taxon>Spermatophyta</taxon>
        <taxon>Magnoliopsida</taxon>
        <taxon>eudicotyledons</taxon>
        <taxon>Gunneridae</taxon>
        <taxon>Pentapetalae</taxon>
        <taxon>rosids</taxon>
        <taxon>fabids</taxon>
        <taxon>Fabales</taxon>
        <taxon>Fabaceae</taxon>
        <taxon>Caesalpinioideae</taxon>
        <taxon>mimosoid clade</taxon>
        <taxon>Acacieae</taxon>
        <taxon>Acacia</taxon>
    </lineage>
</organism>
<dbReference type="Proteomes" id="UP001293593">
    <property type="component" value="Unassembled WGS sequence"/>
</dbReference>
<dbReference type="AlphaFoldDB" id="A0AAE1TFR8"/>